<name>A0A2V3IHP2_9FLOR</name>
<keyword evidence="5" id="KW-0547">Nucleotide-binding</keyword>
<dbReference type="Gene3D" id="1.20.1560.10">
    <property type="entry name" value="ABC transporter type 1, transmembrane domain"/>
    <property type="match status" value="1"/>
</dbReference>
<dbReference type="PANTHER" id="PTHR11384:SF59">
    <property type="entry name" value="LYSOSOMAL COBALAMIN TRANSPORTER ABCD4"/>
    <property type="match status" value="1"/>
</dbReference>
<dbReference type="GO" id="GO:0016020">
    <property type="term" value="C:membrane"/>
    <property type="evidence" value="ECO:0007669"/>
    <property type="project" value="InterPro"/>
</dbReference>
<evidence type="ECO:0000259" key="12">
    <source>
        <dbReference type="PROSITE" id="PS50929"/>
    </source>
</evidence>
<dbReference type="SMART" id="SM00382">
    <property type="entry name" value="AAA"/>
    <property type="match status" value="1"/>
</dbReference>
<keyword evidence="6" id="KW-0067">ATP-binding</keyword>
<keyword evidence="8 10" id="KW-0472">Membrane</keyword>
<dbReference type="EMBL" id="NBIV01000210">
    <property type="protein sequence ID" value="PXF41543.1"/>
    <property type="molecule type" value="Genomic_DNA"/>
</dbReference>
<dbReference type="Gene3D" id="3.40.50.300">
    <property type="entry name" value="P-loop containing nucleotide triphosphate hydrolases"/>
    <property type="match status" value="1"/>
</dbReference>
<dbReference type="PROSITE" id="PS50929">
    <property type="entry name" value="ABC_TM1F"/>
    <property type="match status" value="1"/>
</dbReference>
<accession>A0A2V3IHP2</accession>
<dbReference type="AlphaFoldDB" id="A0A2V3IHP2"/>
<evidence type="ECO:0000313" key="13">
    <source>
        <dbReference type="EMBL" id="PXF41543.1"/>
    </source>
</evidence>
<dbReference type="InterPro" id="IPR036640">
    <property type="entry name" value="ABC1_TM_sf"/>
</dbReference>
<dbReference type="PROSITE" id="PS00211">
    <property type="entry name" value="ABC_TRANSPORTER_1"/>
    <property type="match status" value="1"/>
</dbReference>
<sequence>MRFQSVTFISSFTPSLHSIQSLSRASLDRRSKRPQNAFRPNRRVTTSSLAQDPNSEQKDNRKPGLPEETDAERKRREIGRLFSLFSRLALPYWKAEKQARRDLTSVVALTFLQSGISVLFSFVSRDFWTALNTKNAELFYHQAEVFCAVLLAFTPVIVYYHYFRDKCALRWRDWITNRVLKQYCSNRNFYTLEAVDNPDQRIAQDLNSFTTESLALFLTLLVSAIDLVSFSTILFSIYPYLFAVLLVYASTGTYLTAVLGKRLIGLNYNQIVREADLRYGLIRMRENAESIAFFNGEKRENAEITRRLKAAIENMSDVIDLRRQVGFLQTGYKYAVRILPAFLVAPRYFAGAIELGSVTQSMSAFSHILDDLSLVVNRFDSLSQFGAGIDRLAQFVQALEDNIEEEQRTFGTNSEKNLTRGRGHRGGIVLNEIPGRNRFLSVQNLTLYTPGDDMPRKLIDNLSFTLTPGERLLVCGPSGNGKSSLLRALAGLWTNGSGIITCPDHSELFFLPQKPYCTLGSLRDNLVYPKDVKTANFTDAALLRALDLVELSELPSRMGGLDAVADWGDVLSLGEQQRLQFARLFLSGTGVAIIDEGTSALSVQIEKAMYELVLGLGATIVSVGHRPTLLGYHERILRLWEGSWELADITQAERDDVVMQTLYS</sequence>
<dbReference type="STRING" id="448386.A0A2V3IHP2"/>
<dbReference type="Proteomes" id="UP000247409">
    <property type="component" value="Unassembled WGS sequence"/>
</dbReference>
<dbReference type="InterPro" id="IPR003439">
    <property type="entry name" value="ABC_transporter-like_ATP-bd"/>
</dbReference>
<dbReference type="PROSITE" id="PS50893">
    <property type="entry name" value="ABC_TRANSPORTER_2"/>
    <property type="match status" value="1"/>
</dbReference>
<evidence type="ECO:0000256" key="10">
    <source>
        <dbReference type="SAM" id="Phobius"/>
    </source>
</evidence>
<evidence type="ECO:0000256" key="9">
    <source>
        <dbReference type="SAM" id="MobiDB-lite"/>
    </source>
</evidence>
<feature type="compositionally biased region" description="Basic and acidic residues" evidence="9">
    <location>
        <begin position="55"/>
        <end position="72"/>
    </location>
</feature>
<evidence type="ECO:0000256" key="2">
    <source>
        <dbReference type="ARBA" id="ARBA00014334"/>
    </source>
</evidence>
<dbReference type="InterPro" id="IPR011527">
    <property type="entry name" value="ABC1_TM_dom"/>
</dbReference>
<keyword evidence="7 10" id="KW-1133">Transmembrane helix</keyword>
<organism evidence="13 14">
    <name type="scientific">Gracilariopsis chorda</name>
    <dbReference type="NCBI Taxonomy" id="448386"/>
    <lineage>
        <taxon>Eukaryota</taxon>
        <taxon>Rhodophyta</taxon>
        <taxon>Florideophyceae</taxon>
        <taxon>Rhodymeniophycidae</taxon>
        <taxon>Gracilariales</taxon>
        <taxon>Gracilariaceae</taxon>
        <taxon>Gracilariopsis</taxon>
    </lineage>
</organism>
<evidence type="ECO:0000259" key="11">
    <source>
        <dbReference type="PROSITE" id="PS50893"/>
    </source>
</evidence>
<dbReference type="SUPFAM" id="SSF90123">
    <property type="entry name" value="ABC transporter transmembrane region"/>
    <property type="match status" value="1"/>
</dbReference>
<feature type="region of interest" description="Disordered" evidence="9">
    <location>
        <begin position="24"/>
        <end position="72"/>
    </location>
</feature>
<proteinExistence type="inferred from homology"/>
<dbReference type="PANTHER" id="PTHR11384">
    <property type="entry name" value="ATP-BINDING CASSETTE, SUB-FAMILY D MEMBER"/>
    <property type="match status" value="1"/>
</dbReference>
<dbReference type="InterPro" id="IPR003593">
    <property type="entry name" value="AAA+_ATPase"/>
</dbReference>
<dbReference type="Pfam" id="PF00005">
    <property type="entry name" value="ABC_tran"/>
    <property type="match status" value="1"/>
</dbReference>
<evidence type="ECO:0000256" key="5">
    <source>
        <dbReference type="ARBA" id="ARBA00022741"/>
    </source>
</evidence>
<feature type="compositionally biased region" description="Polar residues" evidence="9">
    <location>
        <begin position="43"/>
        <end position="54"/>
    </location>
</feature>
<dbReference type="GO" id="GO:0005524">
    <property type="term" value="F:ATP binding"/>
    <property type="evidence" value="ECO:0007669"/>
    <property type="project" value="UniProtKB-KW"/>
</dbReference>
<dbReference type="InterPro" id="IPR050835">
    <property type="entry name" value="ABC_transporter_sub-D"/>
</dbReference>
<feature type="transmembrane region" description="Helical" evidence="10">
    <location>
        <begin position="143"/>
        <end position="162"/>
    </location>
</feature>
<evidence type="ECO:0000313" key="14">
    <source>
        <dbReference type="Proteomes" id="UP000247409"/>
    </source>
</evidence>
<dbReference type="CDD" id="cd03223">
    <property type="entry name" value="ABCD_peroxisomal_ALDP"/>
    <property type="match status" value="1"/>
</dbReference>
<dbReference type="GO" id="GO:0140359">
    <property type="term" value="F:ABC-type transporter activity"/>
    <property type="evidence" value="ECO:0007669"/>
    <property type="project" value="InterPro"/>
</dbReference>
<evidence type="ECO:0000256" key="4">
    <source>
        <dbReference type="ARBA" id="ARBA00022692"/>
    </source>
</evidence>
<dbReference type="InterPro" id="IPR027417">
    <property type="entry name" value="P-loop_NTPase"/>
</dbReference>
<dbReference type="Pfam" id="PF06472">
    <property type="entry name" value="ABC_membrane_2"/>
    <property type="match status" value="1"/>
</dbReference>
<evidence type="ECO:0000256" key="6">
    <source>
        <dbReference type="ARBA" id="ARBA00022840"/>
    </source>
</evidence>
<feature type="transmembrane region" description="Helical" evidence="10">
    <location>
        <begin position="103"/>
        <end position="123"/>
    </location>
</feature>
<comment type="caution">
    <text evidence="13">The sequence shown here is derived from an EMBL/GenBank/DDBJ whole genome shotgun (WGS) entry which is preliminary data.</text>
</comment>
<comment type="similarity">
    <text evidence="1">Belongs to the ABC transporter superfamily. ABCD family. Peroxisomal fatty acyl CoA transporter (TC 3.A.1.203) subfamily.</text>
</comment>
<keyword evidence="3" id="KW-0813">Transport</keyword>
<keyword evidence="14" id="KW-1185">Reference proteome</keyword>
<evidence type="ECO:0000256" key="7">
    <source>
        <dbReference type="ARBA" id="ARBA00022989"/>
    </source>
</evidence>
<evidence type="ECO:0000256" key="8">
    <source>
        <dbReference type="ARBA" id="ARBA00023136"/>
    </source>
</evidence>
<feature type="domain" description="ABC transporter" evidence="11">
    <location>
        <begin position="440"/>
        <end position="662"/>
    </location>
</feature>
<protein>
    <recommendedName>
        <fullName evidence="2">Probable ATP-dependent transporter ycf16</fullName>
    </recommendedName>
</protein>
<evidence type="ECO:0000256" key="1">
    <source>
        <dbReference type="ARBA" id="ARBA00008575"/>
    </source>
</evidence>
<dbReference type="OrthoDB" id="422637at2759"/>
<dbReference type="SUPFAM" id="SSF52540">
    <property type="entry name" value="P-loop containing nucleoside triphosphate hydrolases"/>
    <property type="match status" value="1"/>
</dbReference>
<dbReference type="GO" id="GO:0016887">
    <property type="term" value="F:ATP hydrolysis activity"/>
    <property type="evidence" value="ECO:0007669"/>
    <property type="project" value="InterPro"/>
</dbReference>
<dbReference type="InterPro" id="IPR017871">
    <property type="entry name" value="ABC_transporter-like_CS"/>
</dbReference>
<gene>
    <name evidence="13" type="ORF">BWQ96_08746</name>
</gene>
<feature type="domain" description="ABC transmembrane type-1" evidence="12">
    <location>
        <begin position="106"/>
        <end position="384"/>
    </location>
</feature>
<evidence type="ECO:0000256" key="3">
    <source>
        <dbReference type="ARBA" id="ARBA00022448"/>
    </source>
</evidence>
<keyword evidence="4 10" id="KW-0812">Transmembrane</keyword>
<reference evidence="13 14" key="1">
    <citation type="journal article" date="2018" name="Mol. Biol. Evol.">
        <title>Analysis of the draft genome of the red seaweed Gracilariopsis chorda provides insights into genome size evolution in Rhodophyta.</title>
        <authorList>
            <person name="Lee J."/>
            <person name="Yang E.C."/>
            <person name="Graf L."/>
            <person name="Yang J.H."/>
            <person name="Qiu H."/>
            <person name="Zel Zion U."/>
            <person name="Chan C.X."/>
            <person name="Stephens T.G."/>
            <person name="Weber A.P.M."/>
            <person name="Boo G.H."/>
            <person name="Boo S.M."/>
            <person name="Kim K.M."/>
            <person name="Shin Y."/>
            <person name="Jung M."/>
            <person name="Lee S.J."/>
            <person name="Yim H.S."/>
            <person name="Lee J.H."/>
            <person name="Bhattacharya D."/>
            <person name="Yoon H.S."/>
        </authorList>
    </citation>
    <scope>NUCLEOTIDE SEQUENCE [LARGE SCALE GENOMIC DNA]</scope>
    <source>
        <strain evidence="13 14">SKKU-2015</strain>
        <tissue evidence="13">Whole body</tissue>
    </source>
</reference>